<reference evidence="3 5" key="3">
    <citation type="submission" date="2019-01" db="EMBL/GenBank/DDBJ databases">
        <title>Genome sequence of Bacillus glycinifermentans SRCM103574.</title>
        <authorList>
            <person name="Kong H.-J."/>
            <person name="Jeong S.-Y."/>
            <person name="Jeong D.-Y."/>
        </authorList>
    </citation>
    <scope>NUCLEOTIDE SEQUENCE [LARGE SCALE GENOMIC DNA]</scope>
    <source>
        <strain evidence="3 5">SRCM103574</strain>
    </source>
</reference>
<reference evidence="2 6" key="4">
    <citation type="submission" date="2023-03" db="EMBL/GenBank/DDBJ databases">
        <title>Agriculturally important microbes genome sequencing.</title>
        <authorList>
            <person name="Dunlap C."/>
        </authorList>
    </citation>
    <scope>NUCLEOTIDE SEQUENCE [LARGE SCALE GENOMIC DNA]</scope>
    <source>
        <strain evidence="2 6">CBP-3203</strain>
    </source>
</reference>
<dbReference type="AlphaFoldDB" id="A0A0T6BPY3"/>
<dbReference type="OrthoDB" id="2635740at2"/>
<dbReference type="Proteomes" id="UP000288675">
    <property type="component" value="Chromosome"/>
</dbReference>
<name>A0A0T6BPY3_9BACI</name>
<sequence length="112" mass="12960">MEYNSLIKTLDEYGGKELRLEWENGLKIIGKPDTLFETDNGLDDDDINYTEYYAVAFRVNNIISHPTKNEGSVYDWLRQEKSSLVEISLYDDPPCAIYLADGQKVWEIDSDE</sequence>
<dbReference type="EMBL" id="LECW02000020">
    <property type="protein sequence ID" value="KRT93704.1"/>
    <property type="molecule type" value="Genomic_DNA"/>
</dbReference>
<dbReference type="Proteomes" id="UP000036168">
    <property type="component" value="Unassembled WGS sequence"/>
</dbReference>
<reference evidence="1" key="2">
    <citation type="submission" date="2015-10" db="EMBL/GenBank/DDBJ databases">
        <authorList>
            <person name="Gilbert D.G."/>
        </authorList>
    </citation>
    <scope>NUCLEOTIDE SEQUENCE</scope>
    <source>
        <strain evidence="1">GO-13</strain>
    </source>
</reference>
<protein>
    <submittedName>
        <fullName evidence="1">Uncharacterized protein</fullName>
    </submittedName>
</protein>
<dbReference type="GeneID" id="82854827"/>
<dbReference type="EMBL" id="CP035232">
    <property type="protein sequence ID" value="QAT66807.1"/>
    <property type="molecule type" value="Genomic_DNA"/>
</dbReference>
<proteinExistence type="predicted"/>
<accession>A0A0T6BPY3</accession>
<dbReference type="RefSeq" id="WP_048355055.1">
    <property type="nucleotide sequence ID" value="NZ_CP023481.1"/>
</dbReference>
<organism evidence="1 4">
    <name type="scientific">Bacillus glycinifermentans</name>
    <dbReference type="NCBI Taxonomy" id="1664069"/>
    <lineage>
        <taxon>Bacteria</taxon>
        <taxon>Bacillati</taxon>
        <taxon>Bacillota</taxon>
        <taxon>Bacilli</taxon>
        <taxon>Bacillales</taxon>
        <taxon>Bacillaceae</taxon>
        <taxon>Bacillus</taxon>
    </lineage>
</organism>
<keyword evidence="6" id="KW-1185">Reference proteome</keyword>
<evidence type="ECO:0000313" key="3">
    <source>
        <dbReference type="EMBL" id="QAT66807.1"/>
    </source>
</evidence>
<dbReference type="EMBL" id="JARRTL010000014">
    <property type="protein sequence ID" value="MEC0486167.1"/>
    <property type="molecule type" value="Genomic_DNA"/>
</dbReference>
<gene>
    <name evidence="1" type="ORF">AB447_218110</name>
    <name evidence="3" type="ORF">EQZ20_19310</name>
    <name evidence="2" type="ORF">P8828_15280</name>
</gene>
<evidence type="ECO:0000313" key="4">
    <source>
        <dbReference type="Proteomes" id="UP000036168"/>
    </source>
</evidence>
<reference evidence="1 4" key="1">
    <citation type="journal article" date="2015" name="Int. J. Syst. Evol. Microbiol.">
        <title>Bacillus glycinifermentans sp. nov., isolated from fermented soybean paste.</title>
        <authorList>
            <person name="Kim S.J."/>
            <person name="Dunlap C.A."/>
            <person name="Kwon S.W."/>
            <person name="Rooney A.P."/>
        </authorList>
    </citation>
    <scope>NUCLEOTIDE SEQUENCE [LARGE SCALE GENOMIC DNA]</scope>
    <source>
        <strain evidence="1 4">GO-13</strain>
    </source>
</reference>
<evidence type="ECO:0000313" key="6">
    <source>
        <dbReference type="Proteomes" id="UP001341297"/>
    </source>
</evidence>
<dbReference type="Proteomes" id="UP001341297">
    <property type="component" value="Unassembled WGS sequence"/>
</dbReference>
<evidence type="ECO:0000313" key="2">
    <source>
        <dbReference type="EMBL" id="MEC0486167.1"/>
    </source>
</evidence>
<evidence type="ECO:0000313" key="5">
    <source>
        <dbReference type="Proteomes" id="UP000288675"/>
    </source>
</evidence>
<evidence type="ECO:0000313" key="1">
    <source>
        <dbReference type="EMBL" id="KRT93704.1"/>
    </source>
</evidence>